<evidence type="ECO:0000313" key="3">
    <source>
        <dbReference type="Proteomes" id="UP001177670"/>
    </source>
</evidence>
<name>A0AA40KP72_9HYME</name>
<feature type="compositionally biased region" description="Basic and acidic residues" evidence="1">
    <location>
        <begin position="70"/>
        <end position="80"/>
    </location>
</feature>
<proteinExistence type="predicted"/>
<gene>
    <name evidence="2" type="ORF">K0M31_003156</name>
</gene>
<accession>A0AA40KP72</accession>
<keyword evidence="3" id="KW-1185">Reference proteome</keyword>
<dbReference type="Proteomes" id="UP001177670">
    <property type="component" value="Unassembled WGS sequence"/>
</dbReference>
<evidence type="ECO:0000313" key="2">
    <source>
        <dbReference type="EMBL" id="KAK1127659.1"/>
    </source>
</evidence>
<reference evidence="2" key="1">
    <citation type="submission" date="2021-10" db="EMBL/GenBank/DDBJ databases">
        <title>Melipona bicolor Genome sequencing and assembly.</title>
        <authorList>
            <person name="Araujo N.S."/>
            <person name="Arias M.C."/>
        </authorList>
    </citation>
    <scope>NUCLEOTIDE SEQUENCE</scope>
    <source>
        <strain evidence="2">USP_2M_L1-L4_2017</strain>
        <tissue evidence="2">Whole body</tissue>
    </source>
</reference>
<organism evidence="2 3">
    <name type="scientific">Melipona bicolor</name>
    <dbReference type="NCBI Taxonomy" id="60889"/>
    <lineage>
        <taxon>Eukaryota</taxon>
        <taxon>Metazoa</taxon>
        <taxon>Ecdysozoa</taxon>
        <taxon>Arthropoda</taxon>
        <taxon>Hexapoda</taxon>
        <taxon>Insecta</taxon>
        <taxon>Pterygota</taxon>
        <taxon>Neoptera</taxon>
        <taxon>Endopterygota</taxon>
        <taxon>Hymenoptera</taxon>
        <taxon>Apocrita</taxon>
        <taxon>Aculeata</taxon>
        <taxon>Apoidea</taxon>
        <taxon>Anthophila</taxon>
        <taxon>Apidae</taxon>
        <taxon>Melipona</taxon>
    </lineage>
</organism>
<comment type="caution">
    <text evidence="2">The sequence shown here is derived from an EMBL/GenBank/DDBJ whole genome shotgun (WGS) entry which is preliminary data.</text>
</comment>
<evidence type="ECO:0000256" key="1">
    <source>
        <dbReference type="SAM" id="MobiDB-lite"/>
    </source>
</evidence>
<protein>
    <submittedName>
        <fullName evidence="2">Uncharacterized protein</fullName>
    </submittedName>
</protein>
<dbReference type="AlphaFoldDB" id="A0AA40KP72"/>
<sequence length="194" mass="21703">MFRVPRRDSLEPGAAKWNPVVLAVAAATGRPADQRLRLQLHERARVRERDREEAEGTGGRPVRLSGELEPGERPSARESNGHVSGEEEFSVDLRVVREAESDRAERVAHVRSRLLPRPQLPAANRIHGADDRAESTRQTVPRVAGRRVLLGLRGRAVRDGQAILTVETVPALRQVWNSSVRTLRTYELTNLQLV</sequence>
<feature type="region of interest" description="Disordered" evidence="1">
    <location>
        <begin position="46"/>
        <end position="87"/>
    </location>
</feature>
<dbReference type="EMBL" id="JAHYIQ010000011">
    <property type="protein sequence ID" value="KAK1127659.1"/>
    <property type="molecule type" value="Genomic_DNA"/>
</dbReference>